<protein>
    <submittedName>
        <fullName evidence="6">Ferredoxin</fullName>
    </submittedName>
</protein>
<dbReference type="RefSeq" id="WP_023948944.1">
    <property type="nucleotide sequence ID" value="NZ_AYSV01000006.1"/>
</dbReference>
<dbReference type="InterPro" id="IPR008333">
    <property type="entry name" value="Cbr1-like_FAD-bd_dom"/>
</dbReference>
<dbReference type="PROSITE" id="PS00197">
    <property type="entry name" value="2FE2S_FER_1"/>
    <property type="match status" value="1"/>
</dbReference>
<dbReference type="EMBL" id="AYSV01000006">
    <property type="protein sequence ID" value="ETD73006.1"/>
    <property type="molecule type" value="Genomic_DNA"/>
</dbReference>
<gene>
    <name evidence="6" type="ORF">V757_00890</name>
</gene>
<dbReference type="PRINTS" id="PR00371">
    <property type="entry name" value="FPNCR"/>
</dbReference>
<dbReference type="Gene3D" id="3.40.50.80">
    <property type="entry name" value="Nucleotide-binding domain of ferredoxin-NADP reductase (FNR) module"/>
    <property type="match status" value="1"/>
</dbReference>
<sequence>MTYKITIESTQHTFTAKEGQTILDAALEHDIVLPYSCRTGSCTSCKGKVVSGDYEPGIGTERLISEEERAQGMCLFCETKPESDLVIQAREVRMSSDIQVKKIPVRVSEMEKLSDDVMLLKLQTPASDVFRYEAGQYVEFILKDGSRRAYSLATRPQEGAALELHIRHMPGGLFTDHVFGASTAMKVREILRLEGPLGSFFLRKNSEKPIVLLASGTGFAPLKAIMEEVIAVGITRPIVLYWGGRRPTDIYMMDLCRSWEALLPNFTFIPVVSDALPEDNWTGRTGFVHVAVLEDIPDLTDYQVYACGAPIVISSARDAYAAAGLPAEEFFADSFTSAADIAKLQG</sequence>
<accession>V8GA83</accession>
<dbReference type="SUPFAM" id="SSF52343">
    <property type="entry name" value="Ferredoxin reductase-like, C-terminal NADP-linked domain"/>
    <property type="match status" value="1"/>
</dbReference>
<comment type="caution">
    <text evidence="6">The sequence shown here is derived from an EMBL/GenBank/DDBJ whole genome shotgun (WGS) entry which is preliminary data.</text>
</comment>
<dbReference type="Proteomes" id="UP000018766">
    <property type="component" value="Unassembled WGS sequence"/>
</dbReference>
<evidence type="ECO:0000313" key="6">
    <source>
        <dbReference type="EMBL" id="ETD73006.1"/>
    </source>
</evidence>
<dbReference type="PROSITE" id="PS51384">
    <property type="entry name" value="FAD_FR"/>
    <property type="match status" value="1"/>
</dbReference>
<keyword evidence="2" id="KW-0411">Iron-sulfur</keyword>
<dbReference type="InterPro" id="IPR001709">
    <property type="entry name" value="Flavoprot_Pyr_Nucl_cyt_Rdtase"/>
</dbReference>
<dbReference type="GO" id="GO:0051537">
    <property type="term" value="F:2 iron, 2 sulfur cluster binding"/>
    <property type="evidence" value="ECO:0007669"/>
    <property type="project" value="UniProtKB-KW"/>
</dbReference>
<dbReference type="PROSITE" id="PS51085">
    <property type="entry name" value="2FE2S_FER_2"/>
    <property type="match status" value="1"/>
</dbReference>
<dbReference type="InterPro" id="IPR050415">
    <property type="entry name" value="MRET"/>
</dbReference>
<dbReference type="InterPro" id="IPR039261">
    <property type="entry name" value="FNR_nucleotide-bd"/>
</dbReference>
<dbReference type="InterPro" id="IPR036010">
    <property type="entry name" value="2Fe-2S_ferredoxin-like_sf"/>
</dbReference>
<feature type="domain" description="2Fe-2S ferredoxin-type" evidence="4">
    <location>
        <begin position="3"/>
        <end position="93"/>
    </location>
</feature>
<dbReference type="InterPro" id="IPR012675">
    <property type="entry name" value="Beta-grasp_dom_sf"/>
</dbReference>
<dbReference type="PATRIC" id="fig|1414851.3.peg.190"/>
<dbReference type="PANTHER" id="PTHR47354">
    <property type="entry name" value="NADH OXIDOREDUCTASE HCR"/>
    <property type="match status" value="1"/>
</dbReference>
<feature type="domain" description="FAD-binding FR-type" evidence="5">
    <location>
        <begin position="100"/>
        <end position="203"/>
    </location>
</feature>
<keyword evidence="7" id="KW-1185">Reference proteome</keyword>
<comment type="cofactor">
    <cofactor evidence="1">
        <name>FAD</name>
        <dbReference type="ChEBI" id="CHEBI:57692"/>
    </cofactor>
</comment>
<dbReference type="AlphaFoldDB" id="V8GA83"/>
<comment type="cofactor">
    <cofactor evidence="3">
        <name>[2Fe-2S] cluster</name>
        <dbReference type="ChEBI" id="CHEBI:190135"/>
    </cofactor>
</comment>
<reference evidence="6 7" key="1">
    <citation type="submission" date="2013-11" db="EMBL/GenBank/DDBJ databases">
        <title>Genomic analysis of Pelistega sp. HM-7.</title>
        <authorList>
            <person name="Kumbhare S.V."/>
            <person name="Shetty S.A."/>
            <person name="Sharma O."/>
            <person name="Dhotre D.P."/>
        </authorList>
    </citation>
    <scope>NUCLEOTIDE SEQUENCE [LARGE SCALE GENOMIC DNA]</scope>
    <source>
        <strain evidence="6 7">HM-7</strain>
    </source>
</reference>
<dbReference type="InterPro" id="IPR001433">
    <property type="entry name" value="OxRdtase_FAD/NAD-bd"/>
</dbReference>
<evidence type="ECO:0000259" key="5">
    <source>
        <dbReference type="PROSITE" id="PS51384"/>
    </source>
</evidence>
<dbReference type="InterPro" id="IPR017938">
    <property type="entry name" value="Riboflavin_synthase-like_b-brl"/>
</dbReference>
<evidence type="ECO:0000256" key="3">
    <source>
        <dbReference type="ARBA" id="ARBA00034078"/>
    </source>
</evidence>
<name>V8GA83_9BURK</name>
<dbReference type="OrthoDB" id="9806195at2"/>
<keyword evidence="2" id="KW-0408">Iron</keyword>
<dbReference type="Pfam" id="PF00175">
    <property type="entry name" value="NAD_binding_1"/>
    <property type="match status" value="1"/>
</dbReference>
<evidence type="ECO:0000313" key="7">
    <source>
        <dbReference type="Proteomes" id="UP000018766"/>
    </source>
</evidence>
<keyword evidence="2" id="KW-0479">Metal-binding</keyword>
<dbReference type="Pfam" id="PF00970">
    <property type="entry name" value="FAD_binding_6"/>
    <property type="match status" value="1"/>
</dbReference>
<evidence type="ECO:0000256" key="1">
    <source>
        <dbReference type="ARBA" id="ARBA00001974"/>
    </source>
</evidence>
<dbReference type="CDD" id="cd00207">
    <property type="entry name" value="fer2"/>
    <property type="match status" value="1"/>
</dbReference>
<proteinExistence type="predicted"/>
<dbReference type="CDD" id="cd06189">
    <property type="entry name" value="flavin_oxioreductase"/>
    <property type="match status" value="1"/>
</dbReference>
<dbReference type="InterPro" id="IPR001041">
    <property type="entry name" value="2Fe-2S_ferredoxin-type"/>
</dbReference>
<dbReference type="Pfam" id="PF00111">
    <property type="entry name" value="Fer2"/>
    <property type="match status" value="1"/>
</dbReference>
<dbReference type="InterPro" id="IPR006058">
    <property type="entry name" value="2Fe2S_fd_BS"/>
</dbReference>
<dbReference type="PANTHER" id="PTHR47354:SF5">
    <property type="entry name" value="PROTEIN RFBI"/>
    <property type="match status" value="1"/>
</dbReference>
<dbReference type="InterPro" id="IPR017927">
    <property type="entry name" value="FAD-bd_FR_type"/>
</dbReference>
<organism evidence="6 7">
    <name type="scientific">Pelistega indica</name>
    <dbReference type="NCBI Taxonomy" id="1414851"/>
    <lineage>
        <taxon>Bacteria</taxon>
        <taxon>Pseudomonadati</taxon>
        <taxon>Pseudomonadota</taxon>
        <taxon>Betaproteobacteria</taxon>
        <taxon>Burkholderiales</taxon>
        <taxon>Alcaligenaceae</taxon>
        <taxon>Pelistega</taxon>
    </lineage>
</organism>
<dbReference type="GO" id="GO:0016491">
    <property type="term" value="F:oxidoreductase activity"/>
    <property type="evidence" value="ECO:0007669"/>
    <property type="project" value="InterPro"/>
</dbReference>
<dbReference type="SUPFAM" id="SSF63380">
    <property type="entry name" value="Riboflavin synthase domain-like"/>
    <property type="match status" value="1"/>
</dbReference>
<dbReference type="PRINTS" id="PR00410">
    <property type="entry name" value="PHEHYDRXLASE"/>
</dbReference>
<keyword evidence="2" id="KW-0001">2Fe-2S</keyword>
<dbReference type="Gene3D" id="3.10.20.30">
    <property type="match status" value="1"/>
</dbReference>
<evidence type="ECO:0000259" key="4">
    <source>
        <dbReference type="PROSITE" id="PS51085"/>
    </source>
</evidence>
<dbReference type="SUPFAM" id="SSF54292">
    <property type="entry name" value="2Fe-2S ferredoxin-like"/>
    <property type="match status" value="1"/>
</dbReference>
<evidence type="ECO:0000256" key="2">
    <source>
        <dbReference type="ARBA" id="ARBA00022714"/>
    </source>
</evidence>
<dbReference type="Gene3D" id="2.40.30.10">
    <property type="entry name" value="Translation factors"/>
    <property type="match status" value="1"/>
</dbReference>